<dbReference type="GO" id="GO:0046872">
    <property type="term" value="F:metal ion binding"/>
    <property type="evidence" value="ECO:0007669"/>
    <property type="project" value="InterPro"/>
</dbReference>
<sequence length="287" mass="31644">MKDQDFVSIGFDAVQYLKSQTELEMLKSRLPDGSVETIAREVIRRLSVHDVPDPLRSPPEEQIEALCHALLSEDDTAGARFITDLRTGGTSIEGAYLTYLAGAARMLGAWWNTDRLAFTEVTLGTTRMYAIMRALRHQFSDTYDSPSRSAVFASVPGETHTLGVRMAADLFSKEGWDIDLMIHKSHEELVDDICAAQPILIGISAGGDHVVEPLSKLIIALRISVPRAWIFLSGNIIDEAKDAIDLMGVDGIVKDVTDARYLMSAVWDAVDTSSRDPEKKTPAKPLR</sequence>
<protein>
    <submittedName>
        <fullName evidence="2">B12 binding domain-containing protein</fullName>
    </submittedName>
</protein>
<name>A0A1H3U5A2_9RHOB</name>
<dbReference type="Gene3D" id="3.40.50.280">
    <property type="entry name" value="Cobalamin-binding domain"/>
    <property type="match status" value="1"/>
</dbReference>
<dbReference type="RefSeq" id="WP_092647768.1">
    <property type="nucleotide sequence ID" value="NZ_FNPX01000024.1"/>
</dbReference>
<dbReference type="Proteomes" id="UP000198914">
    <property type="component" value="Unassembled WGS sequence"/>
</dbReference>
<evidence type="ECO:0000313" key="3">
    <source>
        <dbReference type="Proteomes" id="UP000198914"/>
    </source>
</evidence>
<dbReference type="STRING" id="1244108.SAMN05444004_1248"/>
<feature type="domain" description="B12-binding" evidence="1">
    <location>
        <begin position="147"/>
        <end position="277"/>
    </location>
</feature>
<dbReference type="InterPro" id="IPR006158">
    <property type="entry name" value="Cobalamin-bd"/>
</dbReference>
<dbReference type="PROSITE" id="PS51332">
    <property type="entry name" value="B12_BINDING"/>
    <property type="match status" value="1"/>
</dbReference>
<dbReference type="SUPFAM" id="SSF52242">
    <property type="entry name" value="Cobalamin (vitamin B12)-binding domain"/>
    <property type="match status" value="1"/>
</dbReference>
<dbReference type="InterPro" id="IPR036724">
    <property type="entry name" value="Cobalamin-bd_sf"/>
</dbReference>
<evidence type="ECO:0000259" key="1">
    <source>
        <dbReference type="PROSITE" id="PS51332"/>
    </source>
</evidence>
<organism evidence="2 3">
    <name type="scientific">Jannaschia faecimaris</name>
    <dbReference type="NCBI Taxonomy" id="1244108"/>
    <lineage>
        <taxon>Bacteria</taxon>
        <taxon>Pseudomonadati</taxon>
        <taxon>Pseudomonadota</taxon>
        <taxon>Alphaproteobacteria</taxon>
        <taxon>Rhodobacterales</taxon>
        <taxon>Roseobacteraceae</taxon>
        <taxon>Jannaschia</taxon>
    </lineage>
</organism>
<evidence type="ECO:0000313" key="2">
    <source>
        <dbReference type="EMBL" id="SDZ57656.1"/>
    </source>
</evidence>
<reference evidence="3" key="1">
    <citation type="submission" date="2016-10" db="EMBL/GenBank/DDBJ databases">
        <authorList>
            <person name="Varghese N."/>
            <person name="Submissions S."/>
        </authorList>
    </citation>
    <scope>NUCLEOTIDE SEQUENCE [LARGE SCALE GENOMIC DNA]</scope>
    <source>
        <strain evidence="3">DSM 100420</strain>
    </source>
</reference>
<dbReference type="Pfam" id="PF02310">
    <property type="entry name" value="B12-binding"/>
    <property type="match status" value="1"/>
</dbReference>
<accession>A0A1H3U5A2</accession>
<dbReference type="AlphaFoldDB" id="A0A1H3U5A2"/>
<dbReference type="EMBL" id="FNPX01000024">
    <property type="protein sequence ID" value="SDZ57656.1"/>
    <property type="molecule type" value="Genomic_DNA"/>
</dbReference>
<dbReference type="GO" id="GO:0031419">
    <property type="term" value="F:cobalamin binding"/>
    <property type="evidence" value="ECO:0007669"/>
    <property type="project" value="InterPro"/>
</dbReference>
<dbReference type="OrthoDB" id="5498228at2"/>
<gene>
    <name evidence="2" type="ORF">SAMN05444004_1248</name>
</gene>
<proteinExistence type="predicted"/>
<keyword evidence="3" id="KW-1185">Reference proteome</keyword>